<dbReference type="PANTHER" id="PTHR10693:SF45">
    <property type="entry name" value="NUCLEAR TRANSPORT FACTOR 2 (NTF2) FAMILY PROTEIN WITH RNA BINDING (RRM-RBD-RNP MOTIFS) DOMAIN-CONTAINING PROTEIN"/>
    <property type="match status" value="1"/>
</dbReference>
<dbReference type="EMBL" id="JAXIOK010000012">
    <property type="protein sequence ID" value="KAK4758776.1"/>
    <property type="molecule type" value="Genomic_DNA"/>
</dbReference>
<dbReference type="SMART" id="SM00360">
    <property type="entry name" value="RRM"/>
    <property type="match status" value="1"/>
</dbReference>
<protein>
    <submittedName>
        <fullName evidence="6">Uncharacterized protein</fullName>
    </submittedName>
</protein>
<accession>A0AAN7Q376</accession>
<feature type="domain" description="RRM" evidence="4">
    <location>
        <begin position="291"/>
        <end position="366"/>
    </location>
</feature>
<proteinExistence type="predicted"/>
<keyword evidence="1 2" id="KW-0694">RNA-binding</keyword>
<dbReference type="GO" id="GO:0005829">
    <property type="term" value="C:cytosol"/>
    <property type="evidence" value="ECO:0007669"/>
    <property type="project" value="TreeGrafter"/>
</dbReference>
<dbReference type="Gene3D" id="3.30.70.330">
    <property type="match status" value="1"/>
</dbReference>
<dbReference type="PANTHER" id="PTHR10693">
    <property type="entry name" value="RAS GTPASE-ACTIVATING PROTEIN-BINDING PROTEIN"/>
    <property type="match status" value="1"/>
</dbReference>
<dbReference type="PROSITE" id="PS50177">
    <property type="entry name" value="NTF2_DOMAIN"/>
    <property type="match status" value="1"/>
</dbReference>
<evidence type="ECO:0000313" key="6">
    <source>
        <dbReference type="EMBL" id="KAK4758776.1"/>
    </source>
</evidence>
<dbReference type="SUPFAM" id="SSF54928">
    <property type="entry name" value="RNA-binding domain, RBD"/>
    <property type="match status" value="1"/>
</dbReference>
<evidence type="ECO:0000259" key="5">
    <source>
        <dbReference type="PROSITE" id="PS50177"/>
    </source>
</evidence>
<dbReference type="PROSITE" id="PS50102">
    <property type="entry name" value="RRM"/>
    <property type="match status" value="1"/>
</dbReference>
<dbReference type="SUPFAM" id="SSF54427">
    <property type="entry name" value="NTF2-like"/>
    <property type="match status" value="1"/>
</dbReference>
<dbReference type="InterPro" id="IPR012677">
    <property type="entry name" value="Nucleotide-bd_a/b_plait_sf"/>
</dbReference>
<evidence type="ECO:0000256" key="2">
    <source>
        <dbReference type="PROSITE-ProRule" id="PRU00176"/>
    </source>
</evidence>
<dbReference type="Proteomes" id="UP001345219">
    <property type="component" value="Chromosome 15"/>
</dbReference>
<evidence type="ECO:0000313" key="7">
    <source>
        <dbReference type="Proteomes" id="UP001345219"/>
    </source>
</evidence>
<dbReference type="InterPro" id="IPR035979">
    <property type="entry name" value="RBD_domain_sf"/>
</dbReference>
<dbReference type="Pfam" id="PF00076">
    <property type="entry name" value="RRM_1"/>
    <property type="match status" value="1"/>
</dbReference>
<evidence type="ECO:0000256" key="3">
    <source>
        <dbReference type="SAM" id="MobiDB-lite"/>
    </source>
</evidence>
<feature type="compositionally biased region" description="Basic and acidic residues" evidence="3">
    <location>
        <begin position="362"/>
        <end position="372"/>
    </location>
</feature>
<dbReference type="Pfam" id="PF02136">
    <property type="entry name" value="NTF2"/>
    <property type="match status" value="1"/>
</dbReference>
<feature type="domain" description="NTF2" evidence="5">
    <location>
        <begin position="17"/>
        <end position="133"/>
    </location>
</feature>
<dbReference type="CDD" id="cd00780">
    <property type="entry name" value="NTF2"/>
    <property type="match status" value="1"/>
</dbReference>
<dbReference type="CDD" id="cd00590">
    <property type="entry name" value="RRM_SF"/>
    <property type="match status" value="1"/>
</dbReference>
<dbReference type="Gene3D" id="3.10.450.50">
    <property type="match status" value="1"/>
</dbReference>
<dbReference type="InterPro" id="IPR002075">
    <property type="entry name" value="NTF2_dom"/>
</dbReference>
<sequence length="435" mass="47394">MAAQTNGHPAELDPKEVGNAFVKQYYPMLISSPDLIHKFYHEGSEVSRPGPDGGMASVTTIQDINEKIMSLNYDKYKVQIITADSQASYMGGVSLLVTGVLTGEDGTRKMYTQSFFLARQESGYYVLNDIFRYLDETSAAPVSMVTTIEIAEAPDAPNSPEPEVCEKHVVENVPVKEVSYNGDDDSSSMEDGKAPVVEETLVEFLADSSTNDASYHTAAAPVIQGDVSKRSFASIVSALKNNSAPFQLRASPVKVVEKPRGPAVAPEVPVLSAPTDINMAEKISSQAVKRHSIFVGNLPLDATEAMLEAAFKRFGSIKCNGIQVRSSKGSCYGFVEFESESSVHAALEETSILIGNRTAHIEEQKNDGDKRRIPQGRGGFRSDNFRGRGGSFSRGRGYGYGRSDFDRRSEFSPRNAHNGALSSRERTTPRHVVQD</sequence>
<feature type="compositionally biased region" description="Gly residues" evidence="3">
    <location>
        <begin position="387"/>
        <end position="400"/>
    </location>
</feature>
<keyword evidence="7" id="KW-1185">Reference proteome</keyword>
<feature type="compositionally biased region" description="Basic and acidic residues" evidence="3">
    <location>
        <begin position="423"/>
        <end position="435"/>
    </location>
</feature>
<dbReference type="GO" id="GO:1990904">
    <property type="term" value="C:ribonucleoprotein complex"/>
    <property type="evidence" value="ECO:0007669"/>
    <property type="project" value="TreeGrafter"/>
</dbReference>
<dbReference type="InterPro" id="IPR032710">
    <property type="entry name" value="NTF2-like_dom_sf"/>
</dbReference>
<feature type="region of interest" description="Disordered" evidence="3">
    <location>
        <begin position="362"/>
        <end position="435"/>
    </location>
</feature>
<organism evidence="6 7">
    <name type="scientific">Trapa incisa</name>
    <dbReference type="NCBI Taxonomy" id="236973"/>
    <lineage>
        <taxon>Eukaryota</taxon>
        <taxon>Viridiplantae</taxon>
        <taxon>Streptophyta</taxon>
        <taxon>Embryophyta</taxon>
        <taxon>Tracheophyta</taxon>
        <taxon>Spermatophyta</taxon>
        <taxon>Magnoliopsida</taxon>
        <taxon>eudicotyledons</taxon>
        <taxon>Gunneridae</taxon>
        <taxon>Pentapetalae</taxon>
        <taxon>rosids</taxon>
        <taxon>malvids</taxon>
        <taxon>Myrtales</taxon>
        <taxon>Lythraceae</taxon>
        <taxon>Trapa</taxon>
    </lineage>
</organism>
<comment type="caution">
    <text evidence="6">The sequence shown here is derived from an EMBL/GenBank/DDBJ whole genome shotgun (WGS) entry which is preliminary data.</text>
</comment>
<dbReference type="InterPro" id="IPR000504">
    <property type="entry name" value="RRM_dom"/>
</dbReference>
<evidence type="ECO:0000259" key="4">
    <source>
        <dbReference type="PROSITE" id="PS50102"/>
    </source>
</evidence>
<gene>
    <name evidence="6" type="ORF">SAY87_020077</name>
</gene>
<dbReference type="FunFam" id="3.10.450.50:FF:000003">
    <property type="entry name" value="Nuclear transport factor 2 family protein"/>
    <property type="match status" value="1"/>
</dbReference>
<reference evidence="6 7" key="1">
    <citation type="journal article" date="2023" name="Hortic Res">
        <title>Pangenome of water caltrop reveals structural variations and asymmetric subgenome divergence after allopolyploidization.</title>
        <authorList>
            <person name="Zhang X."/>
            <person name="Chen Y."/>
            <person name="Wang L."/>
            <person name="Yuan Y."/>
            <person name="Fang M."/>
            <person name="Shi L."/>
            <person name="Lu R."/>
            <person name="Comes H.P."/>
            <person name="Ma Y."/>
            <person name="Chen Y."/>
            <person name="Huang G."/>
            <person name="Zhou Y."/>
            <person name="Zheng Z."/>
            <person name="Qiu Y."/>
        </authorList>
    </citation>
    <scope>NUCLEOTIDE SEQUENCE [LARGE SCALE GENOMIC DNA]</scope>
    <source>
        <tissue evidence="6">Roots</tissue>
    </source>
</reference>
<evidence type="ECO:0000256" key="1">
    <source>
        <dbReference type="ARBA" id="ARBA00022884"/>
    </source>
</evidence>
<dbReference type="InterPro" id="IPR018222">
    <property type="entry name" value="Nuclear_transport_factor_2_euk"/>
</dbReference>
<dbReference type="InterPro" id="IPR039539">
    <property type="entry name" value="Ras_GTPase_bind_prot"/>
</dbReference>
<dbReference type="GO" id="GO:0003729">
    <property type="term" value="F:mRNA binding"/>
    <property type="evidence" value="ECO:0007669"/>
    <property type="project" value="TreeGrafter"/>
</dbReference>
<dbReference type="AlphaFoldDB" id="A0AAN7Q376"/>
<name>A0AAN7Q376_9MYRT</name>